<dbReference type="RefSeq" id="WP_067373793.1">
    <property type="nucleotide sequence ID" value="NZ_BDQI01000009.1"/>
</dbReference>
<keyword evidence="1" id="KW-0732">Signal</keyword>
<feature type="signal peptide" evidence="1">
    <location>
        <begin position="1"/>
        <end position="27"/>
    </location>
</feature>
<dbReference type="EMBL" id="BDQI01000009">
    <property type="protein sequence ID" value="GAX53179.1"/>
    <property type="molecule type" value="Genomic_DNA"/>
</dbReference>
<gene>
    <name evidence="2" type="ORF">SO3561_04706</name>
</gene>
<dbReference type="Proteomes" id="UP000217446">
    <property type="component" value="Unassembled WGS sequence"/>
</dbReference>
<protein>
    <submittedName>
        <fullName evidence="2">Uncharacterized protein</fullName>
    </submittedName>
</protein>
<proteinExistence type="predicted"/>
<name>A0A250VGG0_STROL</name>
<dbReference type="AlphaFoldDB" id="A0A250VGG0"/>
<accession>A0A250VGG0</accession>
<feature type="chain" id="PRO_5012400081" evidence="1">
    <location>
        <begin position="28"/>
        <end position="132"/>
    </location>
</feature>
<organism evidence="2 3">
    <name type="scientific">Streptomyces olivochromogenes</name>
    <dbReference type="NCBI Taxonomy" id="1963"/>
    <lineage>
        <taxon>Bacteria</taxon>
        <taxon>Bacillati</taxon>
        <taxon>Actinomycetota</taxon>
        <taxon>Actinomycetes</taxon>
        <taxon>Kitasatosporales</taxon>
        <taxon>Streptomycetaceae</taxon>
        <taxon>Streptomyces</taxon>
    </lineage>
</organism>
<sequence length="132" mass="13580">MKKALATLAIAGAAATSVLALAPAASADSCARTSLNTGYRSYWNTAYKSSTSGCHDLNVVMASAPGGDSGDYYAGMYVNSSGNWTFGSRGYVWIPNGTYAVDKYVLVSDLSGGREFGVAAYNNIGGAVTIAH</sequence>
<evidence type="ECO:0000256" key="1">
    <source>
        <dbReference type="SAM" id="SignalP"/>
    </source>
</evidence>
<reference evidence="3" key="1">
    <citation type="submission" date="2017-05" db="EMBL/GenBank/DDBJ databases">
        <title>Streptomyces olivochromogenes NBRC 3561 whole genome shotgun sequence.</title>
        <authorList>
            <person name="Dohra H."/>
            <person name="Kodani S."/>
        </authorList>
    </citation>
    <scope>NUCLEOTIDE SEQUENCE [LARGE SCALE GENOMIC DNA]</scope>
    <source>
        <strain evidence="3">NBRC 3561</strain>
    </source>
</reference>
<dbReference type="STRING" id="1963.AQJ27_26265"/>
<evidence type="ECO:0000313" key="3">
    <source>
        <dbReference type="Proteomes" id="UP000217446"/>
    </source>
</evidence>
<comment type="caution">
    <text evidence="2">The sequence shown here is derived from an EMBL/GenBank/DDBJ whole genome shotgun (WGS) entry which is preliminary data.</text>
</comment>
<keyword evidence="3" id="KW-1185">Reference proteome</keyword>
<evidence type="ECO:0000313" key="2">
    <source>
        <dbReference type="EMBL" id="GAX53179.1"/>
    </source>
</evidence>